<evidence type="ECO:0000256" key="1">
    <source>
        <dbReference type="ARBA" id="ARBA00008668"/>
    </source>
</evidence>
<dbReference type="eggNOG" id="ENOG502SISS">
    <property type="taxonomic scope" value="Eukaryota"/>
</dbReference>
<dbReference type="Pfam" id="PF00657">
    <property type="entry name" value="Lipase_GDSL"/>
    <property type="match status" value="1"/>
</dbReference>
<protein>
    <recommendedName>
        <fullName evidence="5">GDSL esterase/lipase</fullName>
    </recommendedName>
</protein>
<dbReference type="EnsemblPlants" id="OPUNC02G14100.1">
    <property type="protein sequence ID" value="OPUNC02G14100.1"/>
    <property type="gene ID" value="OPUNC02G14100"/>
</dbReference>
<proteinExistence type="inferred from homology"/>
<sequence length="369" mass="40203">MPAAAAPHRQLLGGILLLLLWRPAAVRARVTAVIVFGDSTVDAGNNNAVPTVVRSNFPPYGRDFPGRRATGRFCNGRLATDFYSEAYGLRPFVPAYLDPDYGIRDFATGVCFASAGSGLDVATAGVFVSKFTPTQPKSYSSIFNLRTIVLCSYDAGVDPPNQIRLNLSRYPKIGLGILIHSISSFRFPPNRSESASKSSQPNSSVIPLWKQVEYFREYKRRLAAHLGAAEAEGVVSDAVYAISVGTNDFIENYFAGTTRRYLQFGVGEYTDFLVGLARGLLVELYGLGARKVAFTGLAAAGCLPLVRARRMMLCAEEYNAAARAFNDALRGMVAELADDLPGAHLRFADVYDFFADILGDPARYGKLYR</sequence>
<dbReference type="GO" id="GO:0016788">
    <property type="term" value="F:hydrolase activity, acting on ester bonds"/>
    <property type="evidence" value="ECO:0007669"/>
    <property type="project" value="InterPro"/>
</dbReference>
<evidence type="ECO:0000256" key="2">
    <source>
        <dbReference type="SAM" id="SignalP"/>
    </source>
</evidence>
<evidence type="ECO:0008006" key="5">
    <source>
        <dbReference type="Google" id="ProtNLM"/>
    </source>
</evidence>
<keyword evidence="4" id="KW-1185">Reference proteome</keyword>
<dbReference type="InterPro" id="IPR050592">
    <property type="entry name" value="GDSL_lipolytic_enzyme"/>
</dbReference>
<dbReference type="InterPro" id="IPR035669">
    <property type="entry name" value="SGNH_plant_lipase-like"/>
</dbReference>
<dbReference type="HOGENOM" id="CLU_015101_0_1_1"/>
<dbReference type="CDD" id="cd01837">
    <property type="entry name" value="SGNH_plant_lipase_like"/>
    <property type="match status" value="1"/>
</dbReference>
<dbReference type="Gramene" id="OPUNC02G14100.1">
    <property type="protein sequence ID" value="OPUNC02G14100.1"/>
    <property type="gene ID" value="OPUNC02G14100"/>
</dbReference>
<dbReference type="PANTHER" id="PTHR45642">
    <property type="entry name" value="GDSL ESTERASE/LIPASE EXL3"/>
    <property type="match status" value="1"/>
</dbReference>
<dbReference type="PANTHER" id="PTHR45642:SF62">
    <property type="entry name" value="OS02G0458900 PROTEIN"/>
    <property type="match status" value="1"/>
</dbReference>
<organism evidence="3">
    <name type="scientific">Oryza punctata</name>
    <name type="common">Red rice</name>
    <dbReference type="NCBI Taxonomy" id="4537"/>
    <lineage>
        <taxon>Eukaryota</taxon>
        <taxon>Viridiplantae</taxon>
        <taxon>Streptophyta</taxon>
        <taxon>Embryophyta</taxon>
        <taxon>Tracheophyta</taxon>
        <taxon>Spermatophyta</taxon>
        <taxon>Magnoliopsida</taxon>
        <taxon>Liliopsida</taxon>
        <taxon>Poales</taxon>
        <taxon>Poaceae</taxon>
        <taxon>BOP clade</taxon>
        <taxon>Oryzoideae</taxon>
        <taxon>Oryzeae</taxon>
        <taxon>Oryzinae</taxon>
        <taxon>Oryza</taxon>
    </lineage>
</organism>
<dbReference type="Gene3D" id="3.40.50.1110">
    <property type="entry name" value="SGNH hydrolase"/>
    <property type="match status" value="2"/>
</dbReference>
<dbReference type="OMA" id="MFREYKA"/>
<evidence type="ECO:0000313" key="4">
    <source>
        <dbReference type="Proteomes" id="UP000026962"/>
    </source>
</evidence>
<keyword evidence="2" id="KW-0732">Signal</keyword>
<feature type="signal peptide" evidence="2">
    <location>
        <begin position="1"/>
        <end position="28"/>
    </location>
</feature>
<comment type="similarity">
    <text evidence="1">Belongs to the 'GDSL' lipolytic enzyme family.</text>
</comment>
<dbReference type="AlphaFoldDB" id="A0A0E0JZJ3"/>
<name>A0A0E0JZJ3_ORYPU</name>
<feature type="chain" id="PRO_5002364865" description="GDSL esterase/lipase" evidence="2">
    <location>
        <begin position="29"/>
        <end position="369"/>
    </location>
</feature>
<reference evidence="3" key="2">
    <citation type="submission" date="2018-05" db="EMBL/GenBank/DDBJ databases">
        <title>OpunRS2 (Oryza punctata Reference Sequence Version 2).</title>
        <authorList>
            <person name="Zhang J."/>
            <person name="Kudrna D."/>
            <person name="Lee S."/>
            <person name="Talag J."/>
            <person name="Welchert J."/>
            <person name="Wing R.A."/>
        </authorList>
    </citation>
    <scope>NUCLEOTIDE SEQUENCE [LARGE SCALE GENOMIC DNA]</scope>
</reference>
<dbReference type="STRING" id="4537.A0A0E0JZJ3"/>
<accession>A0A0E0JZJ3</accession>
<evidence type="ECO:0000313" key="3">
    <source>
        <dbReference type="EnsemblPlants" id="OPUNC02G14100.1"/>
    </source>
</evidence>
<reference evidence="3" key="1">
    <citation type="submission" date="2015-04" db="UniProtKB">
        <authorList>
            <consortium name="EnsemblPlants"/>
        </authorList>
    </citation>
    <scope>IDENTIFICATION</scope>
</reference>
<dbReference type="InterPro" id="IPR001087">
    <property type="entry name" value="GDSL"/>
</dbReference>
<dbReference type="Proteomes" id="UP000026962">
    <property type="component" value="Chromosome 2"/>
</dbReference>
<dbReference type="InterPro" id="IPR036514">
    <property type="entry name" value="SGNH_hydro_sf"/>
</dbReference>